<protein>
    <submittedName>
        <fullName evidence="2">Uncharacterized protein</fullName>
    </submittedName>
</protein>
<evidence type="ECO:0000313" key="2">
    <source>
        <dbReference type="EMBL" id="CAD8352855.1"/>
    </source>
</evidence>
<evidence type="ECO:0000256" key="1">
    <source>
        <dbReference type="SAM" id="MobiDB-lite"/>
    </source>
</evidence>
<name>A0A7S0A4P8_9DINO</name>
<proteinExistence type="predicted"/>
<accession>A0A7S0A4P8</accession>
<sequence>MARANRPGRGTSHRRPLVAFAAAALALLLALHAAGTAFTALRARPLGRASSLLGGARLAKRRSCRHGCAELRSRVALRVTLTTKEGEVEEETSKKPAASQPQNKAKGGKLPSQFTGLSQEEIEARKAKALDIWDSLKVDVRDEIGRYQTFRPDKFEKFMRADSRGVALFEIYKPGTPEYAEFFEEVMGPFIFELAQEKLKEGLSQAAGVILVVGTIAAILGYFGTDIIQGITAPFTGFAEQFVELYGF</sequence>
<organism evidence="2">
    <name type="scientific">Pyrodinium bahamense</name>
    <dbReference type="NCBI Taxonomy" id="73915"/>
    <lineage>
        <taxon>Eukaryota</taxon>
        <taxon>Sar</taxon>
        <taxon>Alveolata</taxon>
        <taxon>Dinophyceae</taxon>
        <taxon>Gonyaulacales</taxon>
        <taxon>Pyrocystaceae</taxon>
        <taxon>Pyrodinium</taxon>
    </lineage>
</organism>
<feature type="region of interest" description="Disordered" evidence="1">
    <location>
        <begin position="83"/>
        <end position="111"/>
    </location>
</feature>
<gene>
    <name evidence="2" type="ORF">PBAH0796_LOCUS8222</name>
</gene>
<dbReference type="AlphaFoldDB" id="A0A7S0A4P8"/>
<reference evidence="2" key="1">
    <citation type="submission" date="2021-01" db="EMBL/GenBank/DDBJ databases">
        <authorList>
            <person name="Corre E."/>
            <person name="Pelletier E."/>
            <person name="Niang G."/>
            <person name="Scheremetjew M."/>
            <person name="Finn R."/>
            <person name="Kale V."/>
            <person name="Holt S."/>
            <person name="Cochrane G."/>
            <person name="Meng A."/>
            <person name="Brown T."/>
            <person name="Cohen L."/>
        </authorList>
    </citation>
    <scope>NUCLEOTIDE SEQUENCE</scope>
    <source>
        <strain evidence="2">Pbaha01</strain>
    </source>
</reference>
<dbReference type="EMBL" id="HBEG01013556">
    <property type="protein sequence ID" value="CAD8352855.1"/>
    <property type="molecule type" value="Transcribed_RNA"/>
</dbReference>